<comment type="caution">
    <text evidence="2">The sequence shown here is derived from an EMBL/GenBank/DDBJ whole genome shotgun (WGS) entry which is preliminary data.</text>
</comment>
<reference evidence="2 3" key="1">
    <citation type="submission" date="2020-01" db="EMBL/GenBank/DDBJ databases">
        <title>Genome analysis.</title>
        <authorList>
            <person name="Wu S."/>
            <person name="Wang G."/>
        </authorList>
    </citation>
    <scope>NUCLEOTIDE SEQUENCE [LARGE SCALE GENOMIC DNA]</scope>
    <source>
        <strain evidence="2 3">SYL130</strain>
    </source>
</reference>
<dbReference type="SMART" id="SM00530">
    <property type="entry name" value="HTH_XRE"/>
    <property type="match status" value="1"/>
</dbReference>
<evidence type="ECO:0000313" key="2">
    <source>
        <dbReference type="EMBL" id="NCI51327.1"/>
    </source>
</evidence>
<dbReference type="RefSeq" id="WP_161819612.1">
    <property type="nucleotide sequence ID" value="NZ_JAACJS010000015.1"/>
</dbReference>
<dbReference type="CDD" id="cd00093">
    <property type="entry name" value="HTH_XRE"/>
    <property type="match status" value="1"/>
</dbReference>
<protein>
    <submittedName>
        <fullName evidence="2">Helix-turn-helix transcriptional regulator</fullName>
    </submittedName>
</protein>
<accession>A0ABX0A074</accession>
<dbReference type="Gene3D" id="1.10.260.40">
    <property type="entry name" value="lambda repressor-like DNA-binding domains"/>
    <property type="match status" value="1"/>
</dbReference>
<keyword evidence="3" id="KW-1185">Reference proteome</keyword>
<feature type="domain" description="HTH cro/C1-type" evidence="1">
    <location>
        <begin position="52"/>
        <end position="88"/>
    </location>
</feature>
<evidence type="ECO:0000313" key="3">
    <source>
        <dbReference type="Proteomes" id="UP000753802"/>
    </source>
</evidence>
<dbReference type="InterPro" id="IPR010982">
    <property type="entry name" value="Lambda_DNA-bd_dom_sf"/>
</dbReference>
<gene>
    <name evidence="2" type="ORF">GWC95_15470</name>
</gene>
<dbReference type="InterPro" id="IPR001387">
    <property type="entry name" value="Cro/C1-type_HTH"/>
</dbReference>
<dbReference type="EMBL" id="JAACJS010000015">
    <property type="protein sequence ID" value="NCI51327.1"/>
    <property type="molecule type" value="Genomic_DNA"/>
</dbReference>
<organism evidence="2 3">
    <name type="scientific">Sediminibacterium roseum</name>
    <dbReference type="NCBI Taxonomy" id="1978412"/>
    <lineage>
        <taxon>Bacteria</taxon>
        <taxon>Pseudomonadati</taxon>
        <taxon>Bacteroidota</taxon>
        <taxon>Chitinophagia</taxon>
        <taxon>Chitinophagales</taxon>
        <taxon>Chitinophagaceae</taxon>
        <taxon>Sediminibacterium</taxon>
    </lineage>
</organism>
<dbReference type="SUPFAM" id="SSF47413">
    <property type="entry name" value="lambda repressor-like DNA-binding domains"/>
    <property type="match status" value="1"/>
</dbReference>
<dbReference type="Pfam" id="PF01381">
    <property type="entry name" value="HTH_3"/>
    <property type="match status" value="1"/>
</dbReference>
<evidence type="ECO:0000259" key="1">
    <source>
        <dbReference type="PROSITE" id="PS50943"/>
    </source>
</evidence>
<sequence>MVGTESKLIGLKVAIALSKLLHDAKGKGTAYARITDKKIEHNNSLGKISVDTGITKSGLSQIFNGKTHPKIGTVMLILQSLNKSLADLSKVIDKITDSDIQKFKEQSTTKKSAPAKKKTKK</sequence>
<dbReference type="PROSITE" id="PS50943">
    <property type="entry name" value="HTH_CROC1"/>
    <property type="match status" value="1"/>
</dbReference>
<dbReference type="Proteomes" id="UP000753802">
    <property type="component" value="Unassembled WGS sequence"/>
</dbReference>
<name>A0ABX0A074_9BACT</name>
<proteinExistence type="predicted"/>